<dbReference type="PANTHER" id="PTHR42901:SF1">
    <property type="entry name" value="ALCOHOL DEHYDROGENASE"/>
    <property type="match status" value="1"/>
</dbReference>
<evidence type="ECO:0000256" key="1">
    <source>
        <dbReference type="ARBA" id="ARBA00006484"/>
    </source>
</evidence>
<dbReference type="InterPro" id="IPR002347">
    <property type="entry name" value="SDR_fam"/>
</dbReference>
<evidence type="ECO:0000256" key="2">
    <source>
        <dbReference type="ARBA" id="ARBA00023002"/>
    </source>
</evidence>
<gene>
    <name evidence="3" type="ORF">COT98_00140</name>
</gene>
<evidence type="ECO:0000313" key="4">
    <source>
        <dbReference type="Proteomes" id="UP000228900"/>
    </source>
</evidence>
<dbReference type="GO" id="GO:0016491">
    <property type="term" value="F:oxidoreductase activity"/>
    <property type="evidence" value="ECO:0007669"/>
    <property type="project" value="UniProtKB-KW"/>
</dbReference>
<sequence length="264" mass="29999">MIKKTILITGARGGIGRDTAWALAALGHRVIATVHREESVVILQAEARSRGWDLEVFKLDITNAIDRAKLLDFKIDVLINNAAIGESGSLTEISLDRVQNNFATNLFGTLELTQLALRPMLAQNSGRIIFISSIAGRMPMPFWGSYCMTKYSLSVAADIMRSELKQINSPVKVAVVEPGTYHTGFNQKVMATKYTWMEETSYFYKIIDQIKKQEELMFKILERKTTKSIVRKIVRAVESERPRLRYVAPWWQALFVRVLRIMGK</sequence>
<dbReference type="Pfam" id="PF00106">
    <property type="entry name" value="adh_short"/>
    <property type="match status" value="1"/>
</dbReference>
<name>A0A2M6WRF5_9BACT</name>
<accession>A0A2M6WRF5</accession>
<dbReference type="PANTHER" id="PTHR42901">
    <property type="entry name" value="ALCOHOL DEHYDROGENASE"/>
    <property type="match status" value="1"/>
</dbReference>
<comment type="caution">
    <text evidence="3">The sequence shown here is derived from an EMBL/GenBank/DDBJ whole genome shotgun (WGS) entry which is preliminary data.</text>
</comment>
<keyword evidence="2" id="KW-0560">Oxidoreductase</keyword>
<evidence type="ECO:0000313" key="3">
    <source>
        <dbReference type="EMBL" id="PIT95370.1"/>
    </source>
</evidence>
<comment type="similarity">
    <text evidence="1">Belongs to the short-chain dehydrogenases/reductases (SDR) family.</text>
</comment>
<organism evidence="3 4">
    <name type="scientific">Candidatus Falkowbacteria bacterium CG10_big_fil_rev_8_21_14_0_10_39_9</name>
    <dbReference type="NCBI Taxonomy" id="1974566"/>
    <lineage>
        <taxon>Bacteria</taxon>
        <taxon>Candidatus Falkowiibacteriota</taxon>
    </lineage>
</organism>
<dbReference type="Gene3D" id="3.40.50.720">
    <property type="entry name" value="NAD(P)-binding Rossmann-like Domain"/>
    <property type="match status" value="1"/>
</dbReference>
<dbReference type="SUPFAM" id="SSF51735">
    <property type="entry name" value="NAD(P)-binding Rossmann-fold domains"/>
    <property type="match status" value="1"/>
</dbReference>
<dbReference type="AlphaFoldDB" id="A0A2M6WRF5"/>
<dbReference type="PRINTS" id="PR00081">
    <property type="entry name" value="GDHRDH"/>
</dbReference>
<dbReference type="InterPro" id="IPR036291">
    <property type="entry name" value="NAD(P)-bd_dom_sf"/>
</dbReference>
<reference evidence="4" key="1">
    <citation type="submission" date="2017-09" db="EMBL/GenBank/DDBJ databases">
        <title>Depth-based differentiation of microbial function through sediment-hosted aquifers and enrichment of novel symbionts in the deep terrestrial subsurface.</title>
        <authorList>
            <person name="Probst A.J."/>
            <person name="Ladd B."/>
            <person name="Jarett J.K."/>
            <person name="Geller-Mcgrath D.E."/>
            <person name="Sieber C.M.K."/>
            <person name="Emerson J.B."/>
            <person name="Anantharaman K."/>
            <person name="Thomas B.C."/>
            <person name="Malmstrom R."/>
            <person name="Stieglmeier M."/>
            <person name="Klingl A."/>
            <person name="Woyke T."/>
            <person name="Ryan C.M."/>
            <person name="Banfield J.F."/>
        </authorList>
    </citation>
    <scope>NUCLEOTIDE SEQUENCE [LARGE SCALE GENOMIC DNA]</scope>
</reference>
<protein>
    <submittedName>
        <fullName evidence="3">Short-chain dehydrogenase</fullName>
    </submittedName>
</protein>
<dbReference type="Proteomes" id="UP000228900">
    <property type="component" value="Unassembled WGS sequence"/>
</dbReference>
<dbReference type="EMBL" id="PFAQ01000003">
    <property type="protein sequence ID" value="PIT95370.1"/>
    <property type="molecule type" value="Genomic_DNA"/>
</dbReference>
<proteinExistence type="inferred from homology"/>